<evidence type="ECO:0000259" key="8">
    <source>
        <dbReference type="Pfam" id="PF09335"/>
    </source>
</evidence>
<evidence type="ECO:0000313" key="9">
    <source>
        <dbReference type="EMBL" id="OHV29286.1"/>
    </source>
</evidence>
<keyword evidence="10" id="KW-1185">Reference proteome</keyword>
<keyword evidence="5 7" id="KW-1133">Transmembrane helix</keyword>
<dbReference type="Proteomes" id="UP000179627">
    <property type="component" value="Unassembled WGS sequence"/>
</dbReference>
<dbReference type="InterPro" id="IPR032818">
    <property type="entry name" value="DedA-like"/>
</dbReference>
<evidence type="ECO:0000256" key="7">
    <source>
        <dbReference type="RuleBase" id="RU367016"/>
    </source>
</evidence>
<feature type="transmembrane region" description="Helical" evidence="7">
    <location>
        <begin position="166"/>
        <end position="186"/>
    </location>
</feature>
<comment type="caution">
    <text evidence="9">The sequence shown here is derived from an EMBL/GenBank/DDBJ whole genome shotgun (WGS) entry which is preliminary data.</text>
</comment>
<dbReference type="Pfam" id="PF09335">
    <property type="entry name" value="VTT_dom"/>
    <property type="match status" value="1"/>
</dbReference>
<proteinExistence type="inferred from homology"/>
<keyword evidence="3 7" id="KW-1003">Cell membrane</keyword>
<gene>
    <name evidence="9" type="ORF">CC117_07930</name>
</gene>
<feature type="transmembrane region" description="Helical" evidence="7">
    <location>
        <begin position="133"/>
        <end position="154"/>
    </location>
</feature>
<comment type="subcellular location">
    <subcellularLocation>
        <location evidence="1 7">Cell membrane</location>
        <topology evidence="1 7">Multi-pass membrane protein</topology>
    </subcellularLocation>
</comment>
<comment type="similarity">
    <text evidence="2 7">Belongs to the DedA family.</text>
</comment>
<dbReference type="PANTHER" id="PTHR30353:SF0">
    <property type="entry name" value="TRANSMEMBRANE PROTEIN"/>
    <property type="match status" value="1"/>
</dbReference>
<evidence type="ECO:0000256" key="5">
    <source>
        <dbReference type="ARBA" id="ARBA00022989"/>
    </source>
</evidence>
<dbReference type="InterPro" id="IPR032816">
    <property type="entry name" value="VTT_dom"/>
</dbReference>
<accession>A0A1S1Q6R2</accession>
<evidence type="ECO:0000256" key="4">
    <source>
        <dbReference type="ARBA" id="ARBA00022692"/>
    </source>
</evidence>
<keyword evidence="4 7" id="KW-0812">Transmembrane</keyword>
<name>A0A1S1Q6R2_9ACTN</name>
<dbReference type="EMBL" id="MBLM01000163">
    <property type="protein sequence ID" value="OHV29286.1"/>
    <property type="molecule type" value="Genomic_DNA"/>
</dbReference>
<reference evidence="10" key="1">
    <citation type="submission" date="2016-07" db="EMBL/GenBank/DDBJ databases">
        <title>Sequence Frankia sp. strain CcI1.17.</title>
        <authorList>
            <person name="Ghodhbane-Gtari F."/>
            <person name="Swanson E."/>
            <person name="Gueddou A."/>
            <person name="Morris K."/>
            <person name="Hezbri K."/>
            <person name="Ktari A."/>
            <person name="Nouioui I."/>
            <person name="Abebe-Akele F."/>
            <person name="Simpson S."/>
            <person name="Thomas K."/>
            <person name="Gtari M."/>
            <person name="Tisa L.S."/>
            <person name="Hurst S."/>
        </authorList>
    </citation>
    <scope>NUCLEOTIDE SEQUENCE [LARGE SCALE GENOMIC DNA]</scope>
    <source>
        <strain evidence="10">Cc1.17</strain>
    </source>
</reference>
<evidence type="ECO:0000256" key="1">
    <source>
        <dbReference type="ARBA" id="ARBA00004651"/>
    </source>
</evidence>
<evidence type="ECO:0000313" key="10">
    <source>
        <dbReference type="Proteomes" id="UP000179627"/>
    </source>
</evidence>
<dbReference type="GO" id="GO:0005886">
    <property type="term" value="C:plasma membrane"/>
    <property type="evidence" value="ECO:0007669"/>
    <property type="project" value="UniProtKB-SubCell"/>
</dbReference>
<evidence type="ECO:0000256" key="2">
    <source>
        <dbReference type="ARBA" id="ARBA00010792"/>
    </source>
</evidence>
<feature type="domain" description="VTT" evidence="8">
    <location>
        <begin position="31"/>
        <end position="153"/>
    </location>
</feature>
<keyword evidence="6 7" id="KW-0472">Membrane</keyword>
<feature type="transmembrane region" description="Helical" evidence="7">
    <location>
        <begin position="12"/>
        <end position="31"/>
    </location>
</feature>
<evidence type="ECO:0000256" key="3">
    <source>
        <dbReference type="ARBA" id="ARBA00022475"/>
    </source>
</evidence>
<feature type="transmembrane region" description="Helical" evidence="7">
    <location>
        <begin position="51"/>
        <end position="75"/>
    </location>
</feature>
<organism evidence="9 10">
    <name type="scientific">Parafrankia colletiae</name>
    <dbReference type="NCBI Taxonomy" id="573497"/>
    <lineage>
        <taxon>Bacteria</taxon>
        <taxon>Bacillati</taxon>
        <taxon>Actinomycetota</taxon>
        <taxon>Actinomycetes</taxon>
        <taxon>Frankiales</taxon>
        <taxon>Frankiaceae</taxon>
        <taxon>Parafrankia</taxon>
    </lineage>
</organism>
<dbReference type="AlphaFoldDB" id="A0A1S1Q6R2"/>
<evidence type="ECO:0000256" key="6">
    <source>
        <dbReference type="ARBA" id="ARBA00023136"/>
    </source>
</evidence>
<protein>
    <recommendedName>
        <fullName evidence="8">VTT domain-containing protein</fullName>
    </recommendedName>
</protein>
<sequence>MDIESLSGMTLYAILFAVIFVESGVLVGFWLPGDTVLFAAGLLAADPAANVSIVVIAIGVPVAATLGAIVGYITGHRLGRPYLERRHTTALARTENFYRRFGAATLVAARFVPWARTFAPVLAGAVSMPRHRFGVAVVTGALVWGTGLVLLGYAASSVPGLRDAALWIGIVVIVVSVLAGVAGELLRRRVARLRGAEGTGGTSAG</sequence>
<dbReference type="PANTHER" id="PTHR30353">
    <property type="entry name" value="INNER MEMBRANE PROTEIN DEDA-RELATED"/>
    <property type="match status" value="1"/>
</dbReference>
<dbReference type="OrthoDB" id="9813426at2"/>